<evidence type="ECO:0000313" key="2">
    <source>
        <dbReference type="Proteomes" id="UP001500683"/>
    </source>
</evidence>
<protein>
    <recommendedName>
        <fullName evidence="3">DUF397 domain-containing protein</fullName>
    </recommendedName>
</protein>
<evidence type="ECO:0008006" key="3">
    <source>
        <dbReference type="Google" id="ProtNLM"/>
    </source>
</evidence>
<reference evidence="2" key="1">
    <citation type="journal article" date="2019" name="Int. J. Syst. Evol. Microbiol.">
        <title>The Global Catalogue of Microorganisms (GCM) 10K type strain sequencing project: providing services to taxonomists for standard genome sequencing and annotation.</title>
        <authorList>
            <consortium name="The Broad Institute Genomics Platform"/>
            <consortium name="The Broad Institute Genome Sequencing Center for Infectious Disease"/>
            <person name="Wu L."/>
            <person name="Ma J."/>
        </authorList>
    </citation>
    <scope>NUCLEOTIDE SEQUENCE [LARGE SCALE GENOMIC DNA]</scope>
    <source>
        <strain evidence="2">JCM 16702</strain>
    </source>
</reference>
<evidence type="ECO:0000313" key="1">
    <source>
        <dbReference type="EMBL" id="GAA4056349.1"/>
    </source>
</evidence>
<dbReference type="Proteomes" id="UP001500683">
    <property type="component" value="Unassembled WGS sequence"/>
</dbReference>
<accession>A0ABP7UZQ4</accession>
<proteinExistence type="predicted"/>
<organism evidence="1 2">
    <name type="scientific">Actinomadura miaoliensis</name>
    <dbReference type="NCBI Taxonomy" id="430685"/>
    <lineage>
        <taxon>Bacteria</taxon>
        <taxon>Bacillati</taxon>
        <taxon>Actinomycetota</taxon>
        <taxon>Actinomycetes</taxon>
        <taxon>Streptosporangiales</taxon>
        <taxon>Thermomonosporaceae</taxon>
        <taxon>Actinomadura</taxon>
    </lineage>
</organism>
<sequence>MPARPQWNVQGSRSRSADVRSVAARGEFQILRSATWNPYPVKPIFIRQRKHRSVRRRLRNAPRIAARSPGGRAMTVASDAELPQITVHRPNGAEEGAFVQA</sequence>
<comment type="caution">
    <text evidence="1">The sequence shown here is derived from an EMBL/GenBank/DDBJ whole genome shotgun (WGS) entry which is preliminary data.</text>
</comment>
<gene>
    <name evidence="1" type="ORF">GCM10022214_04940</name>
</gene>
<dbReference type="EMBL" id="BAAAZG010000001">
    <property type="protein sequence ID" value="GAA4056349.1"/>
    <property type="molecule type" value="Genomic_DNA"/>
</dbReference>
<name>A0ABP7UZQ4_9ACTN</name>
<keyword evidence="2" id="KW-1185">Reference proteome</keyword>